<evidence type="ECO:0000259" key="19">
    <source>
        <dbReference type="PROSITE" id="PS50929"/>
    </source>
</evidence>
<feature type="transmembrane region" description="Helical" evidence="17">
    <location>
        <begin position="134"/>
        <end position="156"/>
    </location>
</feature>
<evidence type="ECO:0000256" key="8">
    <source>
        <dbReference type="ARBA" id="ARBA00022967"/>
    </source>
</evidence>
<dbReference type="Gene3D" id="1.20.1560.10">
    <property type="entry name" value="ABC transporter type 1, transmembrane domain"/>
    <property type="match status" value="1"/>
</dbReference>
<accession>A0A0Q2RLI9</accession>
<dbReference type="SUPFAM" id="SSF52540">
    <property type="entry name" value="P-loop containing nucleoside triphosphate hydrolases"/>
    <property type="match status" value="1"/>
</dbReference>
<dbReference type="GO" id="GO:0034040">
    <property type="term" value="F:ATPase-coupled lipid transmembrane transporter activity"/>
    <property type="evidence" value="ECO:0007669"/>
    <property type="project" value="TreeGrafter"/>
</dbReference>
<evidence type="ECO:0000256" key="14">
    <source>
        <dbReference type="ARBA" id="ARBA00061534"/>
    </source>
</evidence>
<evidence type="ECO:0000313" key="21">
    <source>
        <dbReference type="Proteomes" id="UP000051221"/>
    </source>
</evidence>
<dbReference type="GO" id="GO:0006865">
    <property type="term" value="P:amino acid transport"/>
    <property type="evidence" value="ECO:0007669"/>
    <property type="project" value="UniProtKB-KW"/>
</dbReference>
<evidence type="ECO:0000256" key="3">
    <source>
        <dbReference type="ARBA" id="ARBA00022475"/>
    </source>
</evidence>
<comment type="catalytic activity">
    <reaction evidence="12">
        <text>glutathione(in) + ATP + H2O = glutathione(out) + ADP + phosphate + H(+)</text>
        <dbReference type="Rhea" id="RHEA:29787"/>
        <dbReference type="ChEBI" id="CHEBI:15377"/>
        <dbReference type="ChEBI" id="CHEBI:15378"/>
        <dbReference type="ChEBI" id="CHEBI:30616"/>
        <dbReference type="ChEBI" id="CHEBI:43474"/>
        <dbReference type="ChEBI" id="CHEBI:57925"/>
        <dbReference type="ChEBI" id="CHEBI:456216"/>
    </reaction>
    <physiologicalReaction direction="left-to-right" evidence="12">
        <dbReference type="Rhea" id="RHEA:29788"/>
    </physiologicalReaction>
</comment>
<evidence type="ECO:0000256" key="4">
    <source>
        <dbReference type="ARBA" id="ARBA00022519"/>
    </source>
</evidence>
<dbReference type="InterPro" id="IPR003439">
    <property type="entry name" value="ABC_transporter-like_ATP-bd"/>
</dbReference>
<name>A0A0Q2RLI9_VIBFU</name>
<evidence type="ECO:0000256" key="11">
    <source>
        <dbReference type="ARBA" id="ARBA00023136"/>
    </source>
</evidence>
<dbReference type="SMART" id="SM00382">
    <property type="entry name" value="AAA"/>
    <property type="match status" value="1"/>
</dbReference>
<dbReference type="Gene3D" id="3.40.50.300">
    <property type="entry name" value="P-loop containing nucleotide triphosphate hydrolases"/>
    <property type="match status" value="1"/>
</dbReference>
<dbReference type="PROSITE" id="PS00211">
    <property type="entry name" value="ABC_TRANSPORTER_1"/>
    <property type="match status" value="1"/>
</dbReference>
<evidence type="ECO:0000256" key="1">
    <source>
        <dbReference type="ARBA" id="ARBA00004429"/>
    </source>
</evidence>
<dbReference type="NCBIfam" id="TIGR02868">
    <property type="entry name" value="CydC"/>
    <property type="match status" value="1"/>
</dbReference>
<evidence type="ECO:0000256" key="13">
    <source>
        <dbReference type="ARBA" id="ARBA00051241"/>
    </source>
</evidence>
<keyword evidence="4" id="KW-0997">Cell inner membrane</keyword>
<comment type="caution">
    <text evidence="20">The sequence shown here is derived from an EMBL/GenBank/DDBJ whole genome shotgun (WGS) entry which is preliminary data.</text>
</comment>
<dbReference type="AlphaFoldDB" id="A0A0Q2RLI9"/>
<evidence type="ECO:0000256" key="2">
    <source>
        <dbReference type="ARBA" id="ARBA00022448"/>
    </source>
</evidence>
<organism evidence="20 21">
    <name type="scientific">Vibrio furnissii</name>
    <dbReference type="NCBI Taxonomy" id="29494"/>
    <lineage>
        <taxon>Bacteria</taxon>
        <taxon>Pseudomonadati</taxon>
        <taxon>Pseudomonadota</taxon>
        <taxon>Gammaproteobacteria</taxon>
        <taxon>Vibrionales</taxon>
        <taxon>Vibrionaceae</taxon>
        <taxon>Vibrio</taxon>
    </lineage>
</organism>
<keyword evidence="5 17" id="KW-0812">Transmembrane</keyword>
<dbReference type="GO" id="GO:0045454">
    <property type="term" value="P:cell redox homeostasis"/>
    <property type="evidence" value="ECO:0007669"/>
    <property type="project" value="InterPro"/>
</dbReference>
<keyword evidence="6" id="KW-0547">Nucleotide-binding</keyword>
<dbReference type="InterPro" id="IPR003593">
    <property type="entry name" value="AAA+_ATPase"/>
</dbReference>
<feature type="transmembrane region" description="Helical" evidence="17">
    <location>
        <begin position="162"/>
        <end position="183"/>
    </location>
</feature>
<protein>
    <recommendedName>
        <fullName evidence="16">Glutathione/L-cysteine transport system ATP-binding/permease protein CydC</fullName>
    </recommendedName>
</protein>
<evidence type="ECO:0000256" key="9">
    <source>
        <dbReference type="ARBA" id="ARBA00022970"/>
    </source>
</evidence>
<comment type="subcellular location">
    <subcellularLocation>
        <location evidence="1">Cell inner membrane</location>
        <topology evidence="1">Multi-pass membrane protein</topology>
    </subcellularLocation>
</comment>
<dbReference type="InterPro" id="IPR027417">
    <property type="entry name" value="P-loop_NTPase"/>
</dbReference>
<dbReference type="RefSeq" id="WP_055466612.1">
    <property type="nucleotide sequence ID" value="NZ_LKHS01000015.1"/>
</dbReference>
<evidence type="ECO:0000256" key="12">
    <source>
        <dbReference type="ARBA" id="ARBA00050301"/>
    </source>
</evidence>
<keyword evidence="8" id="KW-1278">Translocase</keyword>
<dbReference type="NCBIfam" id="NF008364">
    <property type="entry name" value="PRK11160.1"/>
    <property type="match status" value="1"/>
</dbReference>
<evidence type="ECO:0000256" key="6">
    <source>
        <dbReference type="ARBA" id="ARBA00022741"/>
    </source>
</evidence>
<evidence type="ECO:0000256" key="5">
    <source>
        <dbReference type="ARBA" id="ARBA00022692"/>
    </source>
</evidence>
<dbReference type="GO" id="GO:0034775">
    <property type="term" value="P:glutathione transmembrane transport"/>
    <property type="evidence" value="ECO:0007669"/>
    <property type="project" value="InterPro"/>
</dbReference>
<dbReference type="InterPro" id="IPR014223">
    <property type="entry name" value="ABC_CydC/D"/>
</dbReference>
<dbReference type="PANTHER" id="PTHR24221">
    <property type="entry name" value="ATP-BINDING CASSETTE SUB-FAMILY B"/>
    <property type="match status" value="1"/>
</dbReference>
<comment type="subunit">
    <text evidence="15">Forms a heterodimer with CydD.</text>
</comment>
<dbReference type="InParanoid" id="A0A0Q2RLI9"/>
<keyword evidence="11 17" id="KW-0472">Membrane</keyword>
<evidence type="ECO:0000256" key="15">
    <source>
        <dbReference type="ARBA" id="ARBA00063833"/>
    </source>
</evidence>
<dbReference type="GO" id="GO:0140359">
    <property type="term" value="F:ABC-type transporter activity"/>
    <property type="evidence" value="ECO:0007669"/>
    <property type="project" value="InterPro"/>
</dbReference>
<dbReference type="InterPro" id="IPR036640">
    <property type="entry name" value="ABC1_TM_sf"/>
</dbReference>
<gene>
    <name evidence="20" type="ORF">AMR76_16325</name>
</gene>
<dbReference type="FunFam" id="3.40.50.300:FF:000854">
    <property type="entry name" value="Multidrug ABC transporter ATP-binding protein"/>
    <property type="match status" value="1"/>
</dbReference>
<sequence length="573" mass="63107">MRDLLPYLKLYKKHWFGLTLGMLLAFVTLCASIGLLTLSGWFLSAAAVAGLSIARETFNYMLPGAFVRGFAMGRTAGRWGERVVSHNATFKLLTDLRIFFFEKLAPMIPGRVSNLRDADLLNRLVADIDAMDHVYLRLISPVTVGVLGIAALTALLCWFDMALGLTLGGVLLVLLLVWPVMFYKLGKRNGAELTQHKAEMRVATLDWLQGYSELTIFGAESRYRDAIYAAQEKLLLNQKVNASFTGLASALLLLANGWTLVLMLWLAADGVNGQAPDPMIALVVFATMASVELLMPIAGAFQHLGQTLTSARRLNEIILSEPDVKFPSEETRHSGQFDITFEHLTFNYSGGEQPALKDVSLTVPAGHKVAIVGQTGSGKSTLIQLLCRYWDAQQGDIRIAGTRLQEWKESDLRAAISVVSQRVDILNGSLRDNLSMAKPHADDSELSAMLERVGLGKLLEAPGLDTWLGDGGRQLSGGEKRRIGIARALLHDGPILLLDEPTEGLDKQTEQQIMALFQSHFENKTVIFITHRLVELETMDAVCLIEQGEIVEHGSHQALLAQQGRYFQLNQTL</sequence>
<dbReference type="Proteomes" id="UP000051221">
    <property type="component" value="Unassembled WGS sequence"/>
</dbReference>
<evidence type="ECO:0000313" key="20">
    <source>
        <dbReference type="EMBL" id="KQH84862.1"/>
    </source>
</evidence>
<dbReference type="InterPro" id="IPR017871">
    <property type="entry name" value="ABC_transporter-like_CS"/>
</dbReference>
<dbReference type="CDD" id="cd18585">
    <property type="entry name" value="ABC_6TM_CydC"/>
    <property type="match status" value="1"/>
</dbReference>
<dbReference type="InterPro" id="IPR039421">
    <property type="entry name" value="Type_1_exporter"/>
</dbReference>
<dbReference type="InterPro" id="IPR011527">
    <property type="entry name" value="ABC1_TM_dom"/>
</dbReference>
<keyword evidence="21" id="KW-1185">Reference proteome</keyword>
<feature type="transmembrane region" description="Helical" evidence="17">
    <location>
        <begin position="244"/>
        <end position="267"/>
    </location>
</feature>
<feature type="transmembrane region" description="Helical" evidence="17">
    <location>
        <begin position="279"/>
        <end position="304"/>
    </location>
</feature>
<evidence type="ECO:0000256" key="10">
    <source>
        <dbReference type="ARBA" id="ARBA00022989"/>
    </source>
</evidence>
<reference evidence="20 21" key="1">
    <citation type="submission" date="2015-08" db="EMBL/GenBank/DDBJ databases">
        <title>Antibacterial properties of a collection of Vibrionaceae strains.</title>
        <authorList>
            <person name="Giubergia S."/>
        </authorList>
    </citation>
    <scope>NUCLEOTIDE SEQUENCE [LARGE SCALE GENOMIC DNA]</scope>
    <source>
        <strain evidence="20 21">S0821</strain>
    </source>
</reference>
<feature type="domain" description="ABC transporter" evidence="18">
    <location>
        <begin position="339"/>
        <end position="572"/>
    </location>
</feature>
<dbReference type="GO" id="GO:0016887">
    <property type="term" value="F:ATP hydrolysis activity"/>
    <property type="evidence" value="ECO:0007669"/>
    <property type="project" value="InterPro"/>
</dbReference>
<feature type="transmembrane region" description="Helical" evidence="17">
    <location>
        <begin position="20"/>
        <end position="53"/>
    </location>
</feature>
<comment type="similarity">
    <text evidence="14">Belongs to the ABC transporter superfamily. Cysteine exporter (TC 3.A.1.129.1) family.</text>
</comment>
<keyword evidence="9" id="KW-0029">Amino-acid transport</keyword>
<evidence type="ECO:0000259" key="18">
    <source>
        <dbReference type="PROSITE" id="PS50893"/>
    </source>
</evidence>
<dbReference type="PANTHER" id="PTHR24221:SF653">
    <property type="entry name" value="TRANSPORT ATP-BINDING PROTEIN CYDC"/>
    <property type="match status" value="1"/>
</dbReference>
<proteinExistence type="inferred from homology"/>
<evidence type="ECO:0000256" key="17">
    <source>
        <dbReference type="SAM" id="Phobius"/>
    </source>
</evidence>
<dbReference type="FunFam" id="1.20.1560.10:FF:000060">
    <property type="entry name" value="Cysteine/glutathione ABC transporter ATP-binding protein/permease CydC"/>
    <property type="match status" value="1"/>
</dbReference>
<comment type="catalytic activity">
    <reaction evidence="13">
        <text>L-cysteine(in) + ATP + H2O = L-cysteine(out) + ADP + phosphate + H(+)</text>
        <dbReference type="Rhea" id="RHEA:29783"/>
        <dbReference type="ChEBI" id="CHEBI:15377"/>
        <dbReference type="ChEBI" id="CHEBI:15378"/>
        <dbReference type="ChEBI" id="CHEBI:30616"/>
        <dbReference type="ChEBI" id="CHEBI:35235"/>
        <dbReference type="ChEBI" id="CHEBI:43474"/>
        <dbReference type="ChEBI" id="CHEBI:456216"/>
    </reaction>
    <physiologicalReaction direction="left-to-right" evidence="13">
        <dbReference type="Rhea" id="RHEA:29784"/>
    </physiologicalReaction>
</comment>
<dbReference type="FunCoup" id="A0A0Q2RLI9">
    <property type="interactions" value="174"/>
</dbReference>
<dbReference type="Pfam" id="PF00005">
    <property type="entry name" value="ABC_tran"/>
    <property type="match status" value="1"/>
</dbReference>
<dbReference type="PROSITE" id="PS50893">
    <property type="entry name" value="ABC_TRANSPORTER_2"/>
    <property type="match status" value="1"/>
</dbReference>
<dbReference type="SUPFAM" id="SSF90123">
    <property type="entry name" value="ABC transporter transmembrane region"/>
    <property type="match status" value="1"/>
</dbReference>
<keyword evidence="2" id="KW-0813">Transport</keyword>
<keyword evidence="3" id="KW-1003">Cell membrane</keyword>
<feature type="domain" description="ABC transmembrane type-1" evidence="19">
    <location>
        <begin position="20"/>
        <end position="313"/>
    </location>
</feature>
<evidence type="ECO:0000256" key="16">
    <source>
        <dbReference type="ARBA" id="ARBA00071411"/>
    </source>
</evidence>
<dbReference type="GO" id="GO:0005886">
    <property type="term" value="C:plasma membrane"/>
    <property type="evidence" value="ECO:0007669"/>
    <property type="project" value="UniProtKB-SubCell"/>
</dbReference>
<evidence type="ECO:0000256" key="7">
    <source>
        <dbReference type="ARBA" id="ARBA00022840"/>
    </source>
</evidence>
<dbReference type="EMBL" id="LKHS01000015">
    <property type="protein sequence ID" value="KQH84862.1"/>
    <property type="molecule type" value="Genomic_DNA"/>
</dbReference>
<keyword evidence="7" id="KW-0067">ATP-binding</keyword>
<dbReference type="GO" id="GO:0005524">
    <property type="term" value="F:ATP binding"/>
    <property type="evidence" value="ECO:0007669"/>
    <property type="project" value="UniProtKB-KW"/>
</dbReference>
<keyword evidence="10 17" id="KW-1133">Transmembrane helix</keyword>
<dbReference type="PROSITE" id="PS50929">
    <property type="entry name" value="ABC_TM1F"/>
    <property type="match status" value="1"/>
</dbReference>